<protein>
    <submittedName>
        <fullName evidence="2">Uncharacterized protein</fullName>
    </submittedName>
</protein>
<comment type="caution">
    <text evidence="2">The sequence shown here is derived from an EMBL/GenBank/DDBJ whole genome shotgun (WGS) entry which is preliminary data.</text>
</comment>
<name>A0AAD7RHI0_9TELE</name>
<organism evidence="2 3">
    <name type="scientific">Aldrovandia affinis</name>
    <dbReference type="NCBI Taxonomy" id="143900"/>
    <lineage>
        <taxon>Eukaryota</taxon>
        <taxon>Metazoa</taxon>
        <taxon>Chordata</taxon>
        <taxon>Craniata</taxon>
        <taxon>Vertebrata</taxon>
        <taxon>Euteleostomi</taxon>
        <taxon>Actinopterygii</taxon>
        <taxon>Neopterygii</taxon>
        <taxon>Teleostei</taxon>
        <taxon>Notacanthiformes</taxon>
        <taxon>Halosauridae</taxon>
        <taxon>Aldrovandia</taxon>
    </lineage>
</organism>
<feature type="region of interest" description="Disordered" evidence="1">
    <location>
        <begin position="99"/>
        <end position="124"/>
    </location>
</feature>
<evidence type="ECO:0000313" key="3">
    <source>
        <dbReference type="Proteomes" id="UP001221898"/>
    </source>
</evidence>
<evidence type="ECO:0000313" key="2">
    <source>
        <dbReference type="EMBL" id="KAJ8384304.1"/>
    </source>
</evidence>
<reference evidence="2" key="1">
    <citation type="journal article" date="2023" name="Science">
        <title>Genome structures resolve the early diversification of teleost fishes.</title>
        <authorList>
            <person name="Parey E."/>
            <person name="Louis A."/>
            <person name="Montfort J."/>
            <person name="Bouchez O."/>
            <person name="Roques C."/>
            <person name="Iampietro C."/>
            <person name="Lluch J."/>
            <person name="Castinel A."/>
            <person name="Donnadieu C."/>
            <person name="Desvignes T."/>
            <person name="Floi Bucao C."/>
            <person name="Jouanno E."/>
            <person name="Wen M."/>
            <person name="Mejri S."/>
            <person name="Dirks R."/>
            <person name="Jansen H."/>
            <person name="Henkel C."/>
            <person name="Chen W.J."/>
            <person name="Zahm M."/>
            <person name="Cabau C."/>
            <person name="Klopp C."/>
            <person name="Thompson A.W."/>
            <person name="Robinson-Rechavi M."/>
            <person name="Braasch I."/>
            <person name="Lecointre G."/>
            <person name="Bobe J."/>
            <person name="Postlethwait J.H."/>
            <person name="Berthelot C."/>
            <person name="Roest Crollius H."/>
            <person name="Guiguen Y."/>
        </authorList>
    </citation>
    <scope>NUCLEOTIDE SEQUENCE</scope>
    <source>
        <strain evidence="2">NC1722</strain>
    </source>
</reference>
<proteinExistence type="predicted"/>
<evidence type="ECO:0000256" key="1">
    <source>
        <dbReference type="SAM" id="MobiDB-lite"/>
    </source>
</evidence>
<dbReference type="EMBL" id="JAINUG010000274">
    <property type="protein sequence ID" value="KAJ8384304.1"/>
    <property type="molecule type" value="Genomic_DNA"/>
</dbReference>
<keyword evidence="3" id="KW-1185">Reference proteome</keyword>
<gene>
    <name evidence="2" type="ORF">AAFF_G00206610</name>
</gene>
<accession>A0AAD7RHI0</accession>
<dbReference type="Proteomes" id="UP001221898">
    <property type="component" value="Unassembled WGS sequence"/>
</dbReference>
<sequence length="173" mass="18573">MHDITGDVISGLQDRTQTLVFGRGAKSASSPWPRFPLWITRGRRPTPAGVFENLIEEQYAVRVPAATARPVRRCPRPGVSSAPGRGPVMMSQATQLRETNMRPRVPSDPRASLSNVRSEHCRGLPLPRDPLARVGGLPTAVSPLAEGTVPSSTIGFVKANAPGYRWGGESSLA</sequence>
<dbReference type="AlphaFoldDB" id="A0AAD7RHI0"/>